<organism evidence="1 2">
    <name type="scientific">Ruminiclostridium cellulolyticum (strain ATCC 35319 / DSM 5812 / JCM 6584 / H10)</name>
    <name type="common">Clostridium cellulolyticum</name>
    <dbReference type="NCBI Taxonomy" id="394503"/>
    <lineage>
        <taxon>Bacteria</taxon>
        <taxon>Bacillati</taxon>
        <taxon>Bacillota</taxon>
        <taxon>Clostridia</taxon>
        <taxon>Eubacteriales</taxon>
        <taxon>Oscillospiraceae</taxon>
        <taxon>Ruminiclostridium</taxon>
    </lineage>
</organism>
<protein>
    <submittedName>
        <fullName evidence="1">Uncharacterized protein</fullName>
    </submittedName>
</protein>
<dbReference type="EMBL" id="CP001348">
    <property type="protein sequence ID" value="ACL77460.1"/>
    <property type="molecule type" value="Genomic_DNA"/>
</dbReference>
<gene>
    <name evidence="1" type="ordered locus">Ccel_3169</name>
</gene>
<sequence>MYCDGKEFENMKKRPLNEEQLEHMKNVHEHHVACNGTERQKNMAIIDSWVDEYGNVCVRLANNEWYHYYSNGTWG</sequence>
<dbReference type="eggNOG" id="ENOG502ZVCN">
    <property type="taxonomic scope" value="Bacteria"/>
</dbReference>
<dbReference type="AlphaFoldDB" id="B8I0D4"/>
<accession>B8I0D4</accession>
<proteinExistence type="predicted"/>
<dbReference type="Proteomes" id="UP000001349">
    <property type="component" value="Chromosome"/>
</dbReference>
<reference evidence="1 2" key="1">
    <citation type="submission" date="2009-01" db="EMBL/GenBank/DDBJ databases">
        <title>Complete sequence of Clostridium cellulolyticum H10.</title>
        <authorList>
            <consortium name="US DOE Joint Genome Institute"/>
            <person name="Lucas S."/>
            <person name="Copeland A."/>
            <person name="Lapidus A."/>
            <person name="Glavina del Rio T."/>
            <person name="Dalin E."/>
            <person name="Tice H."/>
            <person name="Bruce D."/>
            <person name="Goodwin L."/>
            <person name="Pitluck S."/>
            <person name="Chertkov O."/>
            <person name="Saunders E."/>
            <person name="Brettin T."/>
            <person name="Detter J.C."/>
            <person name="Han C."/>
            <person name="Larimer F."/>
            <person name="Land M."/>
            <person name="Hauser L."/>
            <person name="Kyrpides N."/>
            <person name="Ivanova N."/>
            <person name="Zhou J."/>
            <person name="Richardson P."/>
        </authorList>
    </citation>
    <scope>NUCLEOTIDE SEQUENCE [LARGE SCALE GENOMIC DNA]</scope>
    <source>
        <strain evidence="2">ATCC 35319 / DSM 5812 / JCM 6584 / H10</strain>
    </source>
</reference>
<evidence type="ECO:0000313" key="2">
    <source>
        <dbReference type="Proteomes" id="UP000001349"/>
    </source>
</evidence>
<name>B8I0D4_RUMCH</name>
<evidence type="ECO:0000313" key="1">
    <source>
        <dbReference type="EMBL" id="ACL77460.1"/>
    </source>
</evidence>
<keyword evidence="2" id="KW-1185">Reference proteome</keyword>
<dbReference type="STRING" id="394503.Ccel_3169"/>
<dbReference type="KEGG" id="cce:Ccel_3169"/>
<dbReference type="HOGENOM" id="CLU_2664582_0_0_9"/>